<feature type="transmembrane region" description="Helical" evidence="5">
    <location>
        <begin position="853"/>
        <end position="876"/>
    </location>
</feature>
<protein>
    <recommendedName>
        <fullName evidence="7">Receptor ligand binding region domain-containing protein</fullName>
    </recommendedName>
</protein>
<evidence type="ECO:0000256" key="3">
    <source>
        <dbReference type="ARBA" id="ARBA00022989"/>
    </source>
</evidence>
<evidence type="ECO:0000256" key="1">
    <source>
        <dbReference type="ARBA" id="ARBA00004370"/>
    </source>
</evidence>
<keyword evidence="9" id="KW-1185">Reference proteome</keyword>
<evidence type="ECO:0000313" key="8">
    <source>
        <dbReference type="EMBL" id="CAG9309810.1"/>
    </source>
</evidence>
<keyword evidence="6" id="KW-0732">Signal</keyword>
<gene>
    <name evidence="8" type="ORF">BSTOLATCC_MIC26</name>
</gene>
<feature type="chain" id="PRO_5043471105" description="Receptor ligand binding region domain-containing protein" evidence="6">
    <location>
        <begin position="17"/>
        <end position="1203"/>
    </location>
</feature>
<feature type="signal peptide" evidence="6">
    <location>
        <begin position="1"/>
        <end position="16"/>
    </location>
</feature>
<comment type="caution">
    <text evidence="8">The sequence shown here is derived from an EMBL/GenBank/DDBJ whole genome shotgun (WGS) entry which is preliminary data.</text>
</comment>
<dbReference type="InterPro" id="IPR001828">
    <property type="entry name" value="ANF_lig-bd_rcpt"/>
</dbReference>
<dbReference type="GO" id="GO:0016020">
    <property type="term" value="C:membrane"/>
    <property type="evidence" value="ECO:0007669"/>
    <property type="project" value="UniProtKB-SubCell"/>
</dbReference>
<proteinExistence type="predicted"/>
<accession>A0AAU9I769</accession>
<feature type="transmembrane region" description="Helical" evidence="5">
    <location>
        <begin position="805"/>
        <end position="823"/>
    </location>
</feature>
<dbReference type="AlphaFoldDB" id="A0AAU9I769"/>
<feature type="transmembrane region" description="Helical" evidence="5">
    <location>
        <begin position="763"/>
        <end position="784"/>
    </location>
</feature>
<dbReference type="EMBL" id="CAJZBQ010000001">
    <property type="protein sequence ID" value="CAG9309810.1"/>
    <property type="molecule type" value="Genomic_DNA"/>
</dbReference>
<comment type="subcellular location">
    <subcellularLocation>
        <location evidence="1">Membrane</location>
    </subcellularLocation>
</comment>
<dbReference type="InterPro" id="IPR028082">
    <property type="entry name" value="Peripla_BP_I"/>
</dbReference>
<feature type="transmembrane region" description="Helical" evidence="5">
    <location>
        <begin position="1009"/>
        <end position="1027"/>
    </location>
</feature>
<keyword evidence="2 5" id="KW-0812">Transmembrane</keyword>
<feature type="domain" description="Receptor ligand binding region" evidence="7">
    <location>
        <begin position="432"/>
        <end position="698"/>
    </location>
</feature>
<feature type="transmembrane region" description="Helical" evidence="5">
    <location>
        <begin position="946"/>
        <end position="966"/>
    </location>
</feature>
<evidence type="ECO:0000256" key="6">
    <source>
        <dbReference type="SAM" id="SignalP"/>
    </source>
</evidence>
<feature type="transmembrane region" description="Helical" evidence="5">
    <location>
        <begin position="1039"/>
        <end position="1061"/>
    </location>
</feature>
<keyword evidence="4 5" id="KW-0472">Membrane</keyword>
<feature type="transmembrane region" description="Helical" evidence="5">
    <location>
        <begin position="897"/>
        <end position="917"/>
    </location>
</feature>
<dbReference type="Gene3D" id="3.40.50.2300">
    <property type="match status" value="3"/>
</dbReference>
<keyword evidence="3 5" id="KW-1133">Transmembrane helix</keyword>
<dbReference type="Proteomes" id="UP001162131">
    <property type="component" value="Unassembled WGS sequence"/>
</dbReference>
<evidence type="ECO:0000259" key="7">
    <source>
        <dbReference type="Pfam" id="PF01094"/>
    </source>
</evidence>
<name>A0AAU9I769_9CILI</name>
<sequence length="1203" mass="137900">MKINLLILSFIQLIHCQLLVDIFYSVSTDLEYKNSITYSLLENFSDQFDIKEILVTPAWGILNSGQNPNIIIDITSSASLSELLKEYASNNQIILVSPELPNSFNYWQFFTHSSLNSHIKAISSLISFLNWENFIIISNKEYQILDDYFLTEFSIKKVSTFYFPNIENQDLADLFIGKEIKPTGNRNIIILNQGKVAENLLKSLKQKNILTSGCGIILSSQGIWNLNENGILSYIESGIENATNKFNYEALAIVKFLNLVLKFPGNYDPFALREFLEINTADHYAVANFTVINIQNEQKVKVGEITEGILNFSSNLTFPGNSLTIPNSPYTNVSIWMGDGLTNPLGYPDSPYQAVKNGAKFGLIYAERTHLLDGFEILVIHTNCGAEIYDPTYSLNCFAKLKSTPGVGFLTSTYPLIIIGNLMTLKYLNISLPLISEYSPLGILGEKEMFPDFLRMAGNDYYHCNVLVDLILIFGWKNVLVFSENSTSSLLTHQYVVNKLEAANINIVNSPEDRLVMENYNHTHFNTYKNWMIRMKDLKVRPCIINFAPPSEFYIMEDLYEAGFRRGDIVILVPNRVAFAFITEPDPVQLAKMSEVLYGGIIISEAEWLGDYGKTILSEMKKVYPTKNSDFRCFSFDGATLLLYGIKFTIDRGGNVENSTLINSNLRQQKFLGCSGTISIDPDSNDRSSATIGIYNMRYDSEDGLLYEYIVGRYDPGSQQLFAFYEDMNWYDNTTNTPTDKIINENGCPFEDSEVEYSANGAGILYGISFSIFVTTMIVTFYIWRKWWIVDIKEMTEKKLIQFEDYIAMLMIFIDFLQLLSVGPDIKKYDSFSDIFSHYASINLGWLTKGKNLWVFAYVSMGTVIIWIFFCAKHIFKFGEKSNNVIWEYSRILSKMSLPIIGNMLFLPIVSIFLNVIQCDQQIGPEISQTFVRNDCSTFCWHDSHIIWATLSMICLIFYLPLAIYFRPFWDISHEYINIKTRPLFLMLKSVFQVSVIVLNKTVKTFSQSLHGLLYNILLSVFLYICYKKKPYNDSRMNLWQIISYFAILWSVTLSSLYWLLPEKSAKIWLLSQFIGWIFLIAIGLYLQKKYCPTMLFNETGVQIGKFFKFSLGSSIPAAEINKDIKEAGLKYKLHSSNSHLYGKISDSTRHVIYNKKESKIKIDNHSDSSRCVFMSDTTHRPNVEHMPETIRWINLKIEDLEG</sequence>
<feature type="transmembrane region" description="Helical" evidence="5">
    <location>
        <begin position="1067"/>
        <end position="1087"/>
    </location>
</feature>
<evidence type="ECO:0000256" key="5">
    <source>
        <dbReference type="SAM" id="Phobius"/>
    </source>
</evidence>
<dbReference type="Pfam" id="PF01094">
    <property type="entry name" value="ANF_receptor"/>
    <property type="match status" value="1"/>
</dbReference>
<organism evidence="8 9">
    <name type="scientific">Blepharisma stoltei</name>
    <dbReference type="NCBI Taxonomy" id="1481888"/>
    <lineage>
        <taxon>Eukaryota</taxon>
        <taxon>Sar</taxon>
        <taxon>Alveolata</taxon>
        <taxon>Ciliophora</taxon>
        <taxon>Postciliodesmatophora</taxon>
        <taxon>Heterotrichea</taxon>
        <taxon>Heterotrichida</taxon>
        <taxon>Blepharismidae</taxon>
        <taxon>Blepharisma</taxon>
    </lineage>
</organism>
<evidence type="ECO:0000313" key="9">
    <source>
        <dbReference type="Proteomes" id="UP001162131"/>
    </source>
</evidence>
<evidence type="ECO:0000256" key="2">
    <source>
        <dbReference type="ARBA" id="ARBA00022692"/>
    </source>
</evidence>
<reference evidence="8" key="1">
    <citation type="submission" date="2021-09" db="EMBL/GenBank/DDBJ databases">
        <authorList>
            <consortium name="AG Swart"/>
            <person name="Singh M."/>
            <person name="Singh A."/>
            <person name="Seah K."/>
            <person name="Emmerich C."/>
        </authorList>
    </citation>
    <scope>NUCLEOTIDE SEQUENCE</scope>
    <source>
        <strain evidence="8">ATCC30299</strain>
    </source>
</reference>
<dbReference type="SUPFAM" id="SSF53822">
    <property type="entry name" value="Periplasmic binding protein-like I"/>
    <property type="match status" value="2"/>
</dbReference>
<evidence type="ECO:0000256" key="4">
    <source>
        <dbReference type="ARBA" id="ARBA00023136"/>
    </source>
</evidence>